<dbReference type="InterPro" id="IPR045455">
    <property type="entry name" value="NrS-1_pol-like_helicase"/>
</dbReference>
<keyword evidence="1" id="KW-0547">Nucleotide-binding</keyword>
<gene>
    <name evidence="4" type="primary">orf350</name>
</gene>
<dbReference type="InterPro" id="IPR027417">
    <property type="entry name" value="P-loop_NTPase"/>
</dbReference>
<evidence type="ECO:0000259" key="3">
    <source>
        <dbReference type="PROSITE" id="PS51206"/>
    </source>
</evidence>
<reference evidence="4" key="2">
    <citation type="journal article" date="2019" name="Mol. Phylogenet. Evol.">
        <title>Reassessment of the classification of bryopsidales (chlorophyta) based on chloroplast phylogenomic analyses.</title>
        <authorList>
            <person name="Cremen M.C."/>
            <person name="Leliaert F."/>
            <person name="West J."/>
            <person name="Lam D.W."/>
            <person name="Shimada S."/>
            <person name="Lopez-Bautista J.M."/>
            <person name="Verbruggen H."/>
        </authorList>
    </citation>
    <scope>NUCLEOTIDE SEQUENCE</scope>
</reference>
<dbReference type="EMBL" id="MH591110">
    <property type="protein sequence ID" value="AYC65461.1"/>
    <property type="molecule type" value="Genomic_DNA"/>
</dbReference>
<reference evidence="4" key="1">
    <citation type="submission" date="2018-07" db="EMBL/GenBank/DDBJ databases">
        <authorList>
            <person name="Quirk P.G."/>
            <person name="Krulwich T.A."/>
        </authorList>
    </citation>
    <scope>NUCLEOTIDE SEQUENCE</scope>
</reference>
<feature type="domain" description="SF3 helicase" evidence="3">
    <location>
        <begin position="175"/>
        <end position="336"/>
    </location>
</feature>
<dbReference type="RefSeq" id="YP_009519448.1">
    <property type="nucleotide sequence ID" value="NC_039526.1"/>
</dbReference>
<dbReference type="AlphaFoldDB" id="A0A386B185"/>
<dbReference type="PROSITE" id="PS51206">
    <property type="entry name" value="SF3_HELICASE_1"/>
    <property type="match status" value="1"/>
</dbReference>
<name>A0A386B185_9CHLO</name>
<evidence type="ECO:0000313" key="4">
    <source>
        <dbReference type="EMBL" id="AYC65461.1"/>
    </source>
</evidence>
<organism evidence="4">
    <name type="scientific">Rhipiliopsis peltata</name>
    <dbReference type="NCBI Taxonomy" id="2320810"/>
    <lineage>
        <taxon>Eukaryota</taxon>
        <taxon>Viridiplantae</taxon>
        <taxon>Chlorophyta</taxon>
        <taxon>core chlorophytes</taxon>
        <taxon>Ulvophyceae</taxon>
        <taxon>TCBD clade</taxon>
        <taxon>Bryopsidales</taxon>
        <taxon>Halimedineae</taxon>
        <taxon>Halimedaceae</taxon>
        <taxon>Rhipiliopsideae</taxon>
        <taxon>Rhipiliopsis</taxon>
    </lineage>
</organism>
<dbReference type="InterPro" id="IPR014015">
    <property type="entry name" value="Helicase_SF3_DNA-vir"/>
</dbReference>
<sequence>MFRIYKITFIFFVDSESKEEKSIRNKILNKMAGNILVKNDQWYQYEKPIWVAKSPDFIAEAVRSNFREITNIAWMKTPFFSRLFNDLKTNCIKSVNLDISKYIGFKNGVLNWQTMEFETEEPEANDLFKLYYFRDFLPYDFQTLDISEIHKQEDLEILVQQNMPAIYNWFSETLENFEFSAIILCFAAAIIKQYKLDRFLYFFGPSNTGKSTAIRFFDKLFISDAVITKQLSDLSSSFGLAEIVETNVRLLVVRDAEGSISGKTVAVLKNLVSNCEPISVSRKFLTSVNFVFSGGIIIASNFSNIFQKTAKGILEERIIPIEFSNVISPENQKELDIFFPESEKSCPFGC</sequence>
<evidence type="ECO:0000256" key="2">
    <source>
        <dbReference type="ARBA" id="ARBA00022840"/>
    </source>
</evidence>
<evidence type="ECO:0000256" key="1">
    <source>
        <dbReference type="ARBA" id="ARBA00022741"/>
    </source>
</evidence>
<keyword evidence="4" id="KW-0934">Plastid</keyword>
<geneLocation type="chloroplast" evidence="4"/>
<dbReference type="SUPFAM" id="SSF52540">
    <property type="entry name" value="P-loop containing nucleoside triphosphate hydrolases"/>
    <property type="match status" value="1"/>
</dbReference>
<accession>A0A386B185</accession>
<dbReference type="Pfam" id="PF19263">
    <property type="entry name" value="DUF5906"/>
    <property type="match status" value="1"/>
</dbReference>
<dbReference type="GeneID" id="38279397"/>
<keyword evidence="4" id="KW-0150">Chloroplast</keyword>
<proteinExistence type="predicted"/>
<dbReference type="GO" id="GO:0005524">
    <property type="term" value="F:ATP binding"/>
    <property type="evidence" value="ECO:0007669"/>
    <property type="project" value="UniProtKB-KW"/>
</dbReference>
<protein>
    <recommendedName>
        <fullName evidence="3">SF3 helicase domain-containing protein</fullName>
    </recommendedName>
</protein>
<dbReference type="Gene3D" id="3.40.50.300">
    <property type="entry name" value="P-loop containing nucleotide triphosphate hydrolases"/>
    <property type="match status" value="1"/>
</dbReference>
<keyword evidence="2" id="KW-0067">ATP-binding</keyword>